<dbReference type="InterPro" id="IPR036390">
    <property type="entry name" value="WH_DNA-bd_sf"/>
</dbReference>
<dbReference type="InterPro" id="IPR002344">
    <property type="entry name" value="Lupus_La"/>
</dbReference>
<organism evidence="18 19">
    <name type="scientific">Dreissena polymorpha</name>
    <name type="common">Zebra mussel</name>
    <name type="synonym">Mytilus polymorpha</name>
    <dbReference type="NCBI Taxonomy" id="45954"/>
    <lineage>
        <taxon>Eukaryota</taxon>
        <taxon>Metazoa</taxon>
        <taxon>Spiralia</taxon>
        <taxon>Lophotrochozoa</taxon>
        <taxon>Mollusca</taxon>
        <taxon>Bivalvia</taxon>
        <taxon>Autobranchia</taxon>
        <taxon>Heteroconchia</taxon>
        <taxon>Euheterodonta</taxon>
        <taxon>Imparidentia</taxon>
        <taxon>Neoheterodontei</taxon>
        <taxon>Myida</taxon>
        <taxon>Dreissenoidea</taxon>
        <taxon>Dreissenidae</taxon>
        <taxon>Dreissena</taxon>
    </lineage>
</organism>
<dbReference type="GO" id="GO:0008380">
    <property type="term" value="P:RNA splicing"/>
    <property type="evidence" value="ECO:0007669"/>
    <property type="project" value="UniProtKB-KW"/>
</dbReference>
<dbReference type="SUPFAM" id="SSF54928">
    <property type="entry name" value="RNA-binding domain, RBD"/>
    <property type="match status" value="1"/>
</dbReference>
<feature type="compositionally biased region" description="Basic and acidic residues" evidence="14">
    <location>
        <begin position="357"/>
        <end position="384"/>
    </location>
</feature>
<feature type="compositionally biased region" description="Basic and acidic residues" evidence="14">
    <location>
        <begin position="230"/>
        <end position="239"/>
    </location>
</feature>
<evidence type="ECO:0000256" key="3">
    <source>
        <dbReference type="ARBA" id="ARBA00015867"/>
    </source>
</evidence>
<dbReference type="SMART" id="SM00360">
    <property type="entry name" value="RRM"/>
    <property type="match status" value="1"/>
</dbReference>
<keyword evidence="9" id="KW-0804">Transcription</keyword>
<feature type="region of interest" description="Disordered" evidence="14">
    <location>
        <begin position="1"/>
        <end position="20"/>
    </location>
</feature>
<evidence type="ECO:0000256" key="9">
    <source>
        <dbReference type="ARBA" id="ARBA00023163"/>
    </source>
</evidence>
<accession>A0A9D4M457</accession>
<evidence type="ECO:0000256" key="13">
    <source>
        <dbReference type="PROSITE-ProRule" id="PRU00332"/>
    </source>
</evidence>
<dbReference type="InterPro" id="IPR006630">
    <property type="entry name" value="La_HTH"/>
</dbReference>
<dbReference type="InterPro" id="IPR045180">
    <property type="entry name" value="La_dom_prot"/>
</dbReference>
<dbReference type="SMART" id="SM00715">
    <property type="entry name" value="LA"/>
    <property type="match status" value="1"/>
</dbReference>
<dbReference type="Proteomes" id="UP000828390">
    <property type="component" value="Unassembled WGS sequence"/>
</dbReference>
<dbReference type="InterPro" id="IPR035979">
    <property type="entry name" value="RBD_domain_sf"/>
</dbReference>
<reference evidence="18" key="1">
    <citation type="journal article" date="2019" name="bioRxiv">
        <title>The Genome of the Zebra Mussel, Dreissena polymorpha: A Resource for Invasive Species Research.</title>
        <authorList>
            <person name="McCartney M.A."/>
            <person name="Auch B."/>
            <person name="Kono T."/>
            <person name="Mallez S."/>
            <person name="Zhang Y."/>
            <person name="Obille A."/>
            <person name="Becker A."/>
            <person name="Abrahante J.E."/>
            <person name="Garbe J."/>
            <person name="Badalamenti J.P."/>
            <person name="Herman A."/>
            <person name="Mangelson H."/>
            <person name="Liachko I."/>
            <person name="Sullivan S."/>
            <person name="Sone E.D."/>
            <person name="Koren S."/>
            <person name="Silverstein K.A.T."/>
            <person name="Beckman K.B."/>
            <person name="Gohl D.M."/>
        </authorList>
    </citation>
    <scope>NUCLEOTIDE SEQUENCE</scope>
    <source>
        <strain evidence="18">Duluth1</strain>
        <tissue evidence="18">Whole animal</tissue>
    </source>
</reference>
<dbReference type="Gene3D" id="3.30.70.330">
    <property type="match status" value="2"/>
</dbReference>
<dbReference type="InterPro" id="IPR000504">
    <property type="entry name" value="RRM_dom"/>
</dbReference>
<evidence type="ECO:0000256" key="12">
    <source>
        <dbReference type="ARBA" id="ARBA00029640"/>
    </source>
</evidence>
<feature type="region of interest" description="Disordered" evidence="14">
    <location>
        <begin position="540"/>
        <end position="563"/>
    </location>
</feature>
<dbReference type="CDD" id="cd07323">
    <property type="entry name" value="LAM"/>
    <property type="match status" value="1"/>
</dbReference>
<keyword evidence="7 13" id="KW-0694">RNA-binding</keyword>
<evidence type="ECO:0000256" key="5">
    <source>
        <dbReference type="ARBA" id="ARBA00022782"/>
    </source>
</evidence>
<feature type="compositionally biased region" description="Basic residues" evidence="14">
    <location>
        <begin position="11"/>
        <end position="20"/>
    </location>
</feature>
<evidence type="ECO:0000256" key="1">
    <source>
        <dbReference type="ARBA" id="ARBA00004642"/>
    </source>
</evidence>
<dbReference type="GO" id="GO:0030154">
    <property type="term" value="P:cell differentiation"/>
    <property type="evidence" value="ECO:0007669"/>
    <property type="project" value="UniProtKB-KW"/>
</dbReference>
<feature type="domain" description="HTH La-type RNA-binding" evidence="16">
    <location>
        <begin position="17"/>
        <end position="109"/>
    </location>
</feature>
<feature type="domain" description="XRRM" evidence="17">
    <location>
        <begin position="454"/>
        <end position="564"/>
    </location>
</feature>
<feature type="compositionally biased region" description="Basic residues" evidence="14">
    <location>
        <begin position="307"/>
        <end position="318"/>
    </location>
</feature>
<evidence type="ECO:0000313" key="19">
    <source>
        <dbReference type="Proteomes" id="UP000828390"/>
    </source>
</evidence>
<evidence type="ECO:0000256" key="11">
    <source>
        <dbReference type="ARBA" id="ARBA00023242"/>
    </source>
</evidence>
<dbReference type="EMBL" id="JAIWYP010000002">
    <property type="protein sequence ID" value="KAH3869873.1"/>
    <property type="molecule type" value="Genomic_DNA"/>
</dbReference>
<dbReference type="GO" id="GO:0007283">
    <property type="term" value="P:spermatogenesis"/>
    <property type="evidence" value="ECO:0007669"/>
    <property type="project" value="UniProtKB-KW"/>
</dbReference>
<evidence type="ECO:0000313" key="18">
    <source>
        <dbReference type="EMBL" id="KAH3869873.1"/>
    </source>
</evidence>
<comment type="subcellular location">
    <subcellularLocation>
        <location evidence="1">Nucleus</location>
        <location evidence="1">Nucleoplasm</location>
    </subcellularLocation>
</comment>
<reference evidence="18" key="2">
    <citation type="submission" date="2020-11" db="EMBL/GenBank/DDBJ databases">
        <authorList>
            <person name="McCartney M.A."/>
            <person name="Auch B."/>
            <person name="Kono T."/>
            <person name="Mallez S."/>
            <person name="Becker A."/>
            <person name="Gohl D.M."/>
            <person name="Silverstein K.A.T."/>
            <person name="Koren S."/>
            <person name="Bechman K.B."/>
            <person name="Herman A."/>
            <person name="Abrahante J.E."/>
            <person name="Garbe J."/>
        </authorList>
    </citation>
    <scope>NUCLEOTIDE SEQUENCE</scope>
    <source>
        <strain evidence="18">Duluth1</strain>
        <tissue evidence="18">Whole animal</tissue>
    </source>
</reference>
<evidence type="ECO:0000259" key="16">
    <source>
        <dbReference type="PROSITE" id="PS50961"/>
    </source>
</evidence>
<protein>
    <recommendedName>
        <fullName evidence="3">La-related protein 7</fullName>
    </recommendedName>
    <alternativeName>
        <fullName evidence="12">La ribonucleoprotein domain family member 7</fullName>
    </alternativeName>
</protein>
<keyword evidence="8" id="KW-0805">Transcription regulation</keyword>
<dbReference type="Pfam" id="PF08777">
    <property type="entry name" value="RRM_3"/>
    <property type="match status" value="1"/>
</dbReference>
<feature type="region of interest" description="Disordered" evidence="14">
    <location>
        <begin position="230"/>
        <end position="402"/>
    </location>
</feature>
<dbReference type="Gene3D" id="1.10.10.10">
    <property type="entry name" value="Winged helix-like DNA-binding domain superfamily/Winged helix DNA-binding domain"/>
    <property type="match status" value="1"/>
</dbReference>
<evidence type="ECO:0000256" key="7">
    <source>
        <dbReference type="ARBA" id="ARBA00022884"/>
    </source>
</evidence>
<dbReference type="GO" id="GO:0003723">
    <property type="term" value="F:RNA binding"/>
    <property type="evidence" value="ECO:0007669"/>
    <property type="project" value="UniProtKB-UniRule"/>
</dbReference>
<dbReference type="InterPro" id="IPR036388">
    <property type="entry name" value="WH-like_DNA-bd_sf"/>
</dbReference>
<keyword evidence="19" id="KW-1185">Reference proteome</keyword>
<keyword evidence="5" id="KW-0221">Differentiation</keyword>
<dbReference type="PRINTS" id="PR00302">
    <property type="entry name" value="LUPUSLA"/>
</dbReference>
<dbReference type="InterPro" id="IPR012677">
    <property type="entry name" value="Nucleotide-bd_a/b_plait_sf"/>
</dbReference>
<gene>
    <name evidence="18" type="ORF">DPMN_033046</name>
</gene>
<dbReference type="PANTHER" id="PTHR22792:SF62">
    <property type="entry name" value="LA-RELATED PROTEIN 7"/>
    <property type="match status" value="1"/>
</dbReference>
<dbReference type="GO" id="GO:1990904">
    <property type="term" value="C:ribonucleoprotein complex"/>
    <property type="evidence" value="ECO:0007669"/>
    <property type="project" value="UniProtKB-UniRule"/>
</dbReference>
<keyword evidence="6" id="KW-0744">Spermatogenesis</keyword>
<evidence type="ECO:0000256" key="14">
    <source>
        <dbReference type="SAM" id="MobiDB-lite"/>
    </source>
</evidence>
<proteinExistence type="inferred from homology"/>
<name>A0A9D4M457_DREPO</name>
<dbReference type="Pfam" id="PF05383">
    <property type="entry name" value="La"/>
    <property type="match status" value="1"/>
</dbReference>
<dbReference type="AlphaFoldDB" id="A0A9D4M457"/>
<dbReference type="CDD" id="cd12290">
    <property type="entry name" value="RRM1_LARP7"/>
    <property type="match status" value="1"/>
</dbReference>
<dbReference type="PROSITE" id="PS50102">
    <property type="entry name" value="RRM"/>
    <property type="match status" value="1"/>
</dbReference>
<dbReference type="OrthoDB" id="439993at2759"/>
<comment type="similarity">
    <text evidence="2">Belongs to the LARP7 family.</text>
</comment>
<dbReference type="PANTHER" id="PTHR22792">
    <property type="entry name" value="LUPUS LA PROTEIN-RELATED"/>
    <property type="match status" value="1"/>
</dbReference>
<keyword evidence="10" id="KW-0508">mRNA splicing</keyword>
<feature type="compositionally biased region" description="Basic residues" evidence="14">
    <location>
        <begin position="545"/>
        <end position="556"/>
    </location>
</feature>
<comment type="caution">
    <text evidence="18">The sequence shown here is derived from an EMBL/GenBank/DDBJ whole genome shotgun (WGS) entry which is preliminary data.</text>
</comment>
<evidence type="ECO:0000256" key="8">
    <source>
        <dbReference type="ARBA" id="ARBA00023015"/>
    </source>
</evidence>
<evidence type="ECO:0000256" key="6">
    <source>
        <dbReference type="ARBA" id="ARBA00022871"/>
    </source>
</evidence>
<feature type="domain" description="RRM" evidence="15">
    <location>
        <begin position="114"/>
        <end position="177"/>
    </location>
</feature>
<keyword evidence="11" id="KW-0539">Nucleus</keyword>
<evidence type="ECO:0000256" key="2">
    <source>
        <dbReference type="ARBA" id="ARBA00008680"/>
    </source>
</evidence>
<dbReference type="PROSITE" id="PS51939">
    <property type="entry name" value="XRRM"/>
    <property type="match status" value="1"/>
</dbReference>
<evidence type="ECO:0000256" key="4">
    <source>
        <dbReference type="ARBA" id="ARBA00022664"/>
    </source>
</evidence>
<feature type="compositionally biased region" description="Basic and acidic residues" evidence="14">
    <location>
        <begin position="1"/>
        <end position="10"/>
    </location>
</feature>
<keyword evidence="4" id="KW-0507">mRNA processing</keyword>
<feature type="compositionally biased region" description="Basic and acidic residues" evidence="14">
    <location>
        <begin position="319"/>
        <end position="342"/>
    </location>
</feature>
<dbReference type="InterPro" id="IPR014886">
    <property type="entry name" value="La_xRRM"/>
</dbReference>
<evidence type="ECO:0000259" key="15">
    <source>
        <dbReference type="PROSITE" id="PS50102"/>
    </source>
</evidence>
<dbReference type="SUPFAM" id="SSF46785">
    <property type="entry name" value="Winged helix' DNA-binding domain"/>
    <property type="match status" value="1"/>
</dbReference>
<dbReference type="GO" id="GO:0005654">
    <property type="term" value="C:nucleoplasm"/>
    <property type="evidence" value="ECO:0007669"/>
    <property type="project" value="UniProtKB-SubCell"/>
</dbReference>
<dbReference type="InterPro" id="IPR034887">
    <property type="entry name" value="LARP7_RRM1"/>
</dbReference>
<evidence type="ECO:0000259" key="17">
    <source>
        <dbReference type="PROSITE" id="PS51939"/>
    </source>
</evidence>
<sequence length="580" mass="66436">MEQESMDSKPMKTKKKRQRMKSVYSNIRNQMEFYFSDANLRKDRFLKKAIDATSDGYIALETFLTFNKIKTLTEEVHVLAEAIHNKSQMLQVNAEKTHVKRTTPIQCDVNVDDRTVYVECLPHNVDHEWVRKVFSACGKVAYVSLPRYNSTGDLKGFAFIEFETTEGAEMACKELNNPPADFVHRVGMFPKSSHQLDALKKKLPADQVKETEEKAKELLETGEKLIDEDADKVEKKDATEVTTESNNEKKEVDATEQGTKSAKSKRRRTASETECTSSPAKRKKSAEVSFNLPEKDSEDENKTTPLGKKKGKKRRNRSRASEDNDSSKDESGVEKSDTEVPAKKARVTESVVQGGEEESRVVEKSGQEKKDSAEINSKNKENKSQKKRFRRKHTKDDKEVPELRVIPKTEWLKLRSEYLKLQKTSMAMLKKSLRNTQPNEMQTEDKSAPSKHKHMEFVADVIVKVHSEAPLHRQQLKENLGGDVKVAYIDIVEDSSDGFIRCKDAESAKAIADKKLEGLTFTLVSGEDEKQYWDKLEADRESKLSKKGRHKKRGHQKWMEKAQKASIENWERKHVVFDDE</sequence>
<evidence type="ECO:0000256" key="10">
    <source>
        <dbReference type="ARBA" id="ARBA00023187"/>
    </source>
</evidence>
<dbReference type="PROSITE" id="PS50961">
    <property type="entry name" value="HTH_LA"/>
    <property type="match status" value="1"/>
</dbReference>
<dbReference type="Pfam" id="PF00076">
    <property type="entry name" value="RRM_1"/>
    <property type="match status" value="1"/>
</dbReference>
<dbReference type="GO" id="GO:0006397">
    <property type="term" value="P:mRNA processing"/>
    <property type="evidence" value="ECO:0007669"/>
    <property type="project" value="UniProtKB-KW"/>
</dbReference>